<dbReference type="EMBL" id="KY984068">
    <property type="protein sequence ID" value="ARW58721.1"/>
    <property type="molecule type" value="Genomic_DNA"/>
</dbReference>
<proteinExistence type="predicted"/>
<accession>A0A2H4IAZ1</accession>
<keyword evidence="2" id="KW-1185">Reference proteome</keyword>
<gene>
    <name evidence="1" type="ORF">Y3_081</name>
</gene>
<evidence type="ECO:0000313" key="1">
    <source>
        <dbReference type="EMBL" id="ARW58721.1"/>
    </source>
</evidence>
<organism evidence="1 2">
    <name type="scientific">Erwinia phage vB_EamM_Y3</name>
    <dbReference type="NCBI Taxonomy" id="1983553"/>
    <lineage>
        <taxon>Viruses</taxon>
        <taxon>Duplodnaviria</taxon>
        <taxon>Heunggongvirae</taxon>
        <taxon>Uroviricota</taxon>
        <taxon>Caudoviricetes</taxon>
        <taxon>Sasquatchvirus</taxon>
        <taxon>Sasquatchvirus Y3</taxon>
    </lineage>
</organism>
<name>A0A2H4IAZ1_9CAUD</name>
<reference evidence="1 2" key="1">
    <citation type="submission" date="2017-04" db="EMBL/GenBank/DDBJ databases">
        <authorList>
            <person name="Afonso C.L."/>
            <person name="Miller P.J."/>
            <person name="Scott M.A."/>
            <person name="Spackman E."/>
            <person name="Goraichik I."/>
            <person name="Dimitrov K.M."/>
            <person name="Suarez D.L."/>
            <person name="Swayne D.E."/>
        </authorList>
    </citation>
    <scope>NUCLEOTIDE SEQUENCE [LARGE SCALE GENOMIC DNA]</scope>
</reference>
<dbReference type="Proteomes" id="UP000240568">
    <property type="component" value="Segment"/>
</dbReference>
<sequence length="178" mass="18699">MRTAQAYNRNAGLINQAQRLFGTVSANALHLALFSGTMPTDDQLTALLGTASQSVLWSAGTIAAFATTGNFLADVVFPQSFLPVTDIENMQVSFPLSAQTATFTAAQAGTPTWFLLRISSAAQTSDAWAGFSSGTNAYTIIVGTVGDENSAADLKIVGGAVTMNTLAPIRPMDLRLKY</sequence>
<evidence type="ECO:0000313" key="2">
    <source>
        <dbReference type="Proteomes" id="UP000240568"/>
    </source>
</evidence>
<protein>
    <submittedName>
        <fullName evidence="1">Uncharacterized protein</fullName>
    </submittedName>
</protein>